<reference evidence="3 4" key="1">
    <citation type="submission" date="2019-09" db="EMBL/GenBank/DDBJ databases">
        <authorList>
            <person name="Duangmal K."/>
            <person name="Teo W.F.A."/>
            <person name="Lipun K."/>
        </authorList>
    </citation>
    <scope>NUCLEOTIDE SEQUENCE [LARGE SCALE GENOMIC DNA]</scope>
    <source>
        <strain evidence="3 4">K1PN6</strain>
    </source>
</reference>
<dbReference type="GO" id="GO:0010181">
    <property type="term" value="F:FMN binding"/>
    <property type="evidence" value="ECO:0007669"/>
    <property type="project" value="InterPro"/>
</dbReference>
<dbReference type="SMART" id="SM00903">
    <property type="entry name" value="Flavin_Reduct"/>
    <property type="match status" value="1"/>
</dbReference>
<dbReference type="Proteomes" id="UP000373149">
    <property type="component" value="Unassembled WGS sequence"/>
</dbReference>
<dbReference type="EMBL" id="VMNX01000013">
    <property type="protein sequence ID" value="MPY48319.1"/>
    <property type="molecule type" value="Genomic_DNA"/>
</dbReference>
<gene>
    <name evidence="3" type="ORF">FPZ41_06885</name>
</gene>
<evidence type="ECO:0000313" key="4">
    <source>
        <dbReference type="Proteomes" id="UP000373149"/>
    </source>
</evidence>
<protein>
    <submittedName>
        <fullName evidence="3">Flavin reductase</fullName>
    </submittedName>
</protein>
<evidence type="ECO:0000259" key="2">
    <source>
        <dbReference type="SMART" id="SM00903"/>
    </source>
</evidence>
<evidence type="ECO:0000313" key="3">
    <source>
        <dbReference type="EMBL" id="MPY48319.1"/>
    </source>
</evidence>
<keyword evidence="1" id="KW-0560">Oxidoreductase</keyword>
<organism evidence="3 4">
    <name type="scientific">Streptomyces acidicola</name>
    <dbReference type="NCBI Taxonomy" id="2596892"/>
    <lineage>
        <taxon>Bacteria</taxon>
        <taxon>Bacillati</taxon>
        <taxon>Actinomycetota</taxon>
        <taxon>Actinomycetes</taxon>
        <taxon>Kitasatosporales</taxon>
        <taxon>Streptomycetaceae</taxon>
        <taxon>Streptomyces</taxon>
    </lineage>
</organism>
<dbReference type="Gene3D" id="2.30.110.10">
    <property type="entry name" value="Electron Transport, Fmn-binding Protein, Chain A"/>
    <property type="match status" value="1"/>
</dbReference>
<proteinExistence type="predicted"/>
<dbReference type="InterPro" id="IPR012349">
    <property type="entry name" value="Split_barrel_FMN-bd"/>
</dbReference>
<dbReference type="Pfam" id="PF01613">
    <property type="entry name" value="Flavin_Reduct"/>
    <property type="match status" value="1"/>
</dbReference>
<dbReference type="GO" id="GO:0042602">
    <property type="term" value="F:riboflavin reductase (NADPH) activity"/>
    <property type="evidence" value="ECO:0007669"/>
    <property type="project" value="TreeGrafter"/>
</dbReference>
<dbReference type="AlphaFoldDB" id="A0A5N8WM29"/>
<accession>A0A5N8WM29</accession>
<keyword evidence="4" id="KW-1185">Reference proteome</keyword>
<sequence>MKTHTTSLVSVPDQPASAELVQQVKQAHRSFPSGVTVVTAQVDGRPVGLVVNAFSSVSMAPLLVLVCINSSAQSHAALCTAQHLGISILSNTQSTVATTFAMSGGDKFQGVGWHEGGQGAPLLDDASATFEVQVVSRVEAGTHSVFFGRIVGVETSDLPPLVYSAGDFFDGGRLLAV</sequence>
<name>A0A5N8WM29_9ACTN</name>
<dbReference type="InterPro" id="IPR002563">
    <property type="entry name" value="Flavin_Rdtase-like_dom"/>
</dbReference>
<evidence type="ECO:0000256" key="1">
    <source>
        <dbReference type="ARBA" id="ARBA00023002"/>
    </source>
</evidence>
<dbReference type="InterPro" id="IPR050268">
    <property type="entry name" value="NADH-dep_flavin_reductase"/>
</dbReference>
<comment type="caution">
    <text evidence="3">The sequence shown here is derived from an EMBL/GenBank/DDBJ whole genome shotgun (WGS) entry which is preliminary data.</text>
</comment>
<dbReference type="PANTHER" id="PTHR30466">
    <property type="entry name" value="FLAVIN REDUCTASE"/>
    <property type="match status" value="1"/>
</dbReference>
<dbReference type="RefSeq" id="WP_152860143.1">
    <property type="nucleotide sequence ID" value="NZ_VMNX01000013.1"/>
</dbReference>
<dbReference type="SUPFAM" id="SSF50475">
    <property type="entry name" value="FMN-binding split barrel"/>
    <property type="match status" value="1"/>
</dbReference>
<feature type="domain" description="Flavin reductase like" evidence="2">
    <location>
        <begin position="28"/>
        <end position="170"/>
    </location>
</feature>
<dbReference type="PANTHER" id="PTHR30466:SF1">
    <property type="entry name" value="FMN REDUCTASE (NADH) RUTF"/>
    <property type="match status" value="1"/>
</dbReference>